<feature type="signal peptide" evidence="1">
    <location>
        <begin position="1"/>
        <end position="17"/>
    </location>
</feature>
<gene>
    <name evidence="2" type="ORF">DIATSA_LOCUS13046</name>
</gene>
<evidence type="ECO:0000256" key="1">
    <source>
        <dbReference type="SAM" id="SignalP"/>
    </source>
</evidence>
<dbReference type="Gene3D" id="1.10.2080.10">
    <property type="entry name" value="Insect odorant-binding protein A10/Ejaculatory bulb-specific protein 3"/>
    <property type="match status" value="1"/>
</dbReference>
<keyword evidence="1" id="KW-0732">Signal</keyword>
<name>A0A9N9RDU9_9NEOP</name>
<evidence type="ECO:0000313" key="3">
    <source>
        <dbReference type="Proteomes" id="UP001153714"/>
    </source>
</evidence>
<organism evidence="2 3">
    <name type="scientific">Diatraea saccharalis</name>
    <name type="common">sugarcane borer</name>
    <dbReference type="NCBI Taxonomy" id="40085"/>
    <lineage>
        <taxon>Eukaryota</taxon>
        <taxon>Metazoa</taxon>
        <taxon>Ecdysozoa</taxon>
        <taxon>Arthropoda</taxon>
        <taxon>Hexapoda</taxon>
        <taxon>Insecta</taxon>
        <taxon>Pterygota</taxon>
        <taxon>Neoptera</taxon>
        <taxon>Endopterygota</taxon>
        <taxon>Lepidoptera</taxon>
        <taxon>Glossata</taxon>
        <taxon>Ditrysia</taxon>
        <taxon>Pyraloidea</taxon>
        <taxon>Crambidae</taxon>
        <taxon>Crambinae</taxon>
        <taxon>Diatraea</taxon>
    </lineage>
</organism>
<sequence>MKVIFVVMAALAPFVLSYDEKYDKIDVDKILGDEALFNAYLDCLLDKGPCNQENAADFRKLLPEVIATACGKCTPIQRQGVRKTVKAITQKKPEQFKEFIAKYDPTHEHEAAFSAFVLGTD</sequence>
<keyword evidence="3" id="KW-1185">Reference proteome</keyword>
<accession>A0A9N9RDU9</accession>
<reference evidence="2" key="2">
    <citation type="submission" date="2022-10" db="EMBL/GenBank/DDBJ databases">
        <authorList>
            <consortium name="ENA_rothamsted_submissions"/>
            <consortium name="culmorum"/>
            <person name="King R."/>
        </authorList>
    </citation>
    <scope>NUCLEOTIDE SEQUENCE</scope>
</reference>
<protein>
    <submittedName>
        <fullName evidence="2">Uncharacterized protein</fullName>
    </submittedName>
</protein>
<dbReference type="Proteomes" id="UP001153714">
    <property type="component" value="Chromosome 8"/>
</dbReference>
<dbReference type="Pfam" id="PF03392">
    <property type="entry name" value="OS-D"/>
    <property type="match status" value="1"/>
</dbReference>
<feature type="chain" id="PRO_5040299079" evidence="1">
    <location>
        <begin position="18"/>
        <end position="121"/>
    </location>
</feature>
<dbReference type="InterPro" id="IPR036682">
    <property type="entry name" value="OS_D_A10/PebIII_sf"/>
</dbReference>
<dbReference type="InterPro" id="IPR005055">
    <property type="entry name" value="A10/PebIII"/>
</dbReference>
<proteinExistence type="predicted"/>
<dbReference type="PANTHER" id="PTHR11257">
    <property type="entry name" value="CHEMOSENSORY PROTEIN-RELATED"/>
    <property type="match status" value="1"/>
</dbReference>
<reference evidence="2" key="1">
    <citation type="submission" date="2021-12" db="EMBL/GenBank/DDBJ databases">
        <authorList>
            <person name="King R."/>
        </authorList>
    </citation>
    <scope>NUCLEOTIDE SEQUENCE</scope>
</reference>
<dbReference type="PANTHER" id="PTHR11257:SF8">
    <property type="entry name" value="GEO08457P1"/>
    <property type="match status" value="1"/>
</dbReference>
<dbReference type="AlphaFoldDB" id="A0A9N9RDU9"/>
<dbReference type="SUPFAM" id="SSF100910">
    <property type="entry name" value="Chemosensory protein Csp2"/>
    <property type="match status" value="1"/>
</dbReference>
<evidence type="ECO:0000313" key="2">
    <source>
        <dbReference type="EMBL" id="CAG9795807.1"/>
    </source>
</evidence>
<dbReference type="EMBL" id="OU893339">
    <property type="protein sequence ID" value="CAG9795807.1"/>
    <property type="molecule type" value="Genomic_DNA"/>
</dbReference>
<dbReference type="OrthoDB" id="7274644at2759"/>